<dbReference type="Proteomes" id="UP001215598">
    <property type="component" value="Unassembled WGS sequence"/>
</dbReference>
<dbReference type="GO" id="GO:0016020">
    <property type="term" value="C:membrane"/>
    <property type="evidence" value="ECO:0007669"/>
    <property type="project" value="TreeGrafter"/>
</dbReference>
<evidence type="ECO:0008006" key="5">
    <source>
        <dbReference type="Google" id="ProtNLM"/>
    </source>
</evidence>
<dbReference type="GO" id="GO:0072380">
    <property type="term" value="C:TRC complex"/>
    <property type="evidence" value="ECO:0007669"/>
    <property type="project" value="TreeGrafter"/>
</dbReference>
<evidence type="ECO:0000313" key="3">
    <source>
        <dbReference type="EMBL" id="KAJ7745655.1"/>
    </source>
</evidence>
<protein>
    <recommendedName>
        <fullName evidence="5">TPR-like protein</fullName>
    </recommendedName>
</protein>
<organism evidence="3 4">
    <name type="scientific">Mycena metata</name>
    <dbReference type="NCBI Taxonomy" id="1033252"/>
    <lineage>
        <taxon>Eukaryota</taxon>
        <taxon>Fungi</taxon>
        <taxon>Dikarya</taxon>
        <taxon>Basidiomycota</taxon>
        <taxon>Agaricomycotina</taxon>
        <taxon>Agaricomycetes</taxon>
        <taxon>Agaricomycetidae</taxon>
        <taxon>Agaricales</taxon>
        <taxon>Marasmiineae</taxon>
        <taxon>Mycenaceae</taxon>
        <taxon>Mycena</taxon>
    </lineage>
</organism>
<evidence type="ECO:0000256" key="1">
    <source>
        <dbReference type="ARBA" id="ARBA00022737"/>
    </source>
</evidence>
<evidence type="ECO:0000256" key="2">
    <source>
        <dbReference type="ARBA" id="ARBA00022803"/>
    </source>
</evidence>
<keyword evidence="2" id="KW-0802">TPR repeat</keyword>
<reference evidence="3" key="1">
    <citation type="submission" date="2023-03" db="EMBL/GenBank/DDBJ databases">
        <title>Massive genome expansion in bonnet fungi (Mycena s.s.) driven by repeated elements and novel gene families across ecological guilds.</title>
        <authorList>
            <consortium name="Lawrence Berkeley National Laboratory"/>
            <person name="Harder C.B."/>
            <person name="Miyauchi S."/>
            <person name="Viragh M."/>
            <person name="Kuo A."/>
            <person name="Thoen E."/>
            <person name="Andreopoulos B."/>
            <person name="Lu D."/>
            <person name="Skrede I."/>
            <person name="Drula E."/>
            <person name="Henrissat B."/>
            <person name="Morin E."/>
            <person name="Kohler A."/>
            <person name="Barry K."/>
            <person name="LaButti K."/>
            <person name="Morin E."/>
            <person name="Salamov A."/>
            <person name="Lipzen A."/>
            <person name="Mereny Z."/>
            <person name="Hegedus B."/>
            <person name="Baldrian P."/>
            <person name="Stursova M."/>
            <person name="Weitz H."/>
            <person name="Taylor A."/>
            <person name="Grigoriev I.V."/>
            <person name="Nagy L.G."/>
            <person name="Martin F."/>
            <person name="Kauserud H."/>
        </authorList>
    </citation>
    <scope>NUCLEOTIDE SEQUENCE</scope>
    <source>
        <strain evidence="3">CBHHK182m</strain>
    </source>
</reference>
<name>A0AAD7INW6_9AGAR</name>
<dbReference type="PANTHER" id="PTHR45831">
    <property type="entry name" value="LD24721P"/>
    <property type="match status" value="1"/>
</dbReference>
<gene>
    <name evidence="3" type="ORF">B0H16DRAFT_1889279</name>
</gene>
<evidence type="ECO:0000313" key="4">
    <source>
        <dbReference type="Proteomes" id="UP001215598"/>
    </source>
</evidence>
<dbReference type="AlphaFoldDB" id="A0AAD7INW6"/>
<dbReference type="EMBL" id="JARKIB010000082">
    <property type="protein sequence ID" value="KAJ7745655.1"/>
    <property type="molecule type" value="Genomic_DNA"/>
</dbReference>
<dbReference type="InterPro" id="IPR047150">
    <property type="entry name" value="SGT"/>
</dbReference>
<dbReference type="PANTHER" id="PTHR45831:SF2">
    <property type="entry name" value="LD24721P"/>
    <property type="match status" value="1"/>
</dbReference>
<dbReference type="GO" id="GO:0060090">
    <property type="term" value="F:molecular adaptor activity"/>
    <property type="evidence" value="ECO:0007669"/>
    <property type="project" value="TreeGrafter"/>
</dbReference>
<keyword evidence="4" id="KW-1185">Reference proteome</keyword>
<dbReference type="Gene3D" id="1.25.40.10">
    <property type="entry name" value="Tetratricopeptide repeat domain"/>
    <property type="match status" value="1"/>
</dbReference>
<keyword evidence="1" id="KW-0677">Repeat</keyword>
<sequence>MSPATLTSADLKGQGNALFAAKNFAEAEIKYTKAIAATDEAADSKELAVLYSNRAQCRLSLKRPALMDAERDATKATELDPTYARAFARLAMARERLSDYPGSKESWQRALDALPAANPTKAEQLQRLHYEASLEATTATMAKLESRVIGGDDDTVTGRSQIPPPWELAANVIRRMRNENPQNFTPVQRLSSAWMIHYAHKDFIEAIDSMVHNRSAVTPKLALDNLTNGIMRDRRVIQLHDDFLTDYDKQMDIEAHKYRAWTYDGPELVIRQALARQREEGWNAVRPAVSTTIRGWIMKAFLSSGLYKQHHLAVEFYKNCLQVLSELREHWRLESTTDRGVVFEPSFIFGISNMYLDAIMQAADSDPSIELLELLEEESNQLIRRVDLSLNRPLALPEHCEDLGIYSSFYVYPRGHAYAMQGFYYKKMSTRTGNDREEFSRKSALAYLTAAQCFPQDDELHPWFLKIALETMLNAGSFSVRELLDVMTRIRTSVPKAKEIWARSTLGTNIWSEFESVTKQERELRTRVVQGKYTMDVCIGPEAIAL</sequence>
<dbReference type="InterPro" id="IPR011990">
    <property type="entry name" value="TPR-like_helical_dom_sf"/>
</dbReference>
<dbReference type="SMART" id="SM00028">
    <property type="entry name" value="TPR"/>
    <property type="match status" value="3"/>
</dbReference>
<proteinExistence type="predicted"/>
<dbReference type="SUPFAM" id="SSF48452">
    <property type="entry name" value="TPR-like"/>
    <property type="match status" value="1"/>
</dbReference>
<accession>A0AAD7INW6</accession>
<dbReference type="InterPro" id="IPR019734">
    <property type="entry name" value="TPR_rpt"/>
</dbReference>
<comment type="caution">
    <text evidence="3">The sequence shown here is derived from an EMBL/GenBank/DDBJ whole genome shotgun (WGS) entry which is preliminary data.</text>
</comment>
<dbReference type="GO" id="GO:0006620">
    <property type="term" value="P:post-translational protein targeting to endoplasmic reticulum membrane"/>
    <property type="evidence" value="ECO:0007669"/>
    <property type="project" value="TreeGrafter"/>
</dbReference>